<keyword evidence="5" id="KW-1185">Reference proteome</keyword>
<feature type="transmembrane region" description="Helical" evidence="2">
    <location>
        <begin position="199"/>
        <end position="219"/>
    </location>
</feature>
<dbReference type="RefSeq" id="WP_170218183.1">
    <property type="nucleotide sequence ID" value="NZ_CP144375.1"/>
</dbReference>
<evidence type="ECO:0000256" key="3">
    <source>
        <dbReference type="SAM" id="SignalP"/>
    </source>
</evidence>
<evidence type="ECO:0000256" key="1">
    <source>
        <dbReference type="SAM" id="MobiDB-lite"/>
    </source>
</evidence>
<dbReference type="AlphaFoldDB" id="A0A3E0GUD1"/>
<reference evidence="4 5" key="1">
    <citation type="submission" date="2018-08" db="EMBL/GenBank/DDBJ databases">
        <title>Genomic Encyclopedia of Archaeal and Bacterial Type Strains, Phase II (KMG-II): from individual species to whole genera.</title>
        <authorList>
            <person name="Goeker M."/>
        </authorList>
    </citation>
    <scope>NUCLEOTIDE SEQUENCE [LARGE SCALE GENOMIC DNA]</scope>
    <source>
        <strain evidence="4 5">DSM 45791</strain>
    </source>
</reference>
<protein>
    <recommendedName>
        <fullName evidence="6">LPXTG-motif cell wall-anchored protein</fullName>
    </recommendedName>
</protein>
<name>A0A3E0GUD1_9PSEU</name>
<comment type="caution">
    <text evidence="4">The sequence shown here is derived from an EMBL/GenBank/DDBJ whole genome shotgun (WGS) entry which is preliminary data.</text>
</comment>
<dbReference type="Proteomes" id="UP000256269">
    <property type="component" value="Unassembled WGS sequence"/>
</dbReference>
<evidence type="ECO:0000256" key="2">
    <source>
        <dbReference type="SAM" id="Phobius"/>
    </source>
</evidence>
<feature type="chain" id="PRO_5017580282" description="LPXTG-motif cell wall-anchored protein" evidence="3">
    <location>
        <begin position="30"/>
        <end position="227"/>
    </location>
</feature>
<evidence type="ECO:0008006" key="6">
    <source>
        <dbReference type="Google" id="ProtNLM"/>
    </source>
</evidence>
<evidence type="ECO:0000313" key="5">
    <source>
        <dbReference type="Proteomes" id="UP000256269"/>
    </source>
</evidence>
<accession>A0A3E0GUD1</accession>
<keyword evidence="2" id="KW-1133">Transmembrane helix</keyword>
<sequence length="227" mass="22631">MVKSGLLRSIAAVVLAAGAALAVSGTAVAAKGDNTPTAGDDRAVLYLGDNAVTCEQAHLPGQIVQVTATEDDTYITVTGIPDGVTLTGIVVKGAHAFNVYLPGALGSLPWKNLHSPTAGNSGGPATISHWFACGTVTSSTSKTTSNTSSSSNETPTTKPGSTTTTTPPTITTTTAAAAVAATTTTAVGTAPLAYTGFSGGWLIVVAAVLLLGGAALIVIPRLRTRRR</sequence>
<gene>
    <name evidence="4" type="ORF">BCF44_12966</name>
</gene>
<proteinExistence type="predicted"/>
<dbReference type="EMBL" id="QUNO01000029">
    <property type="protein sequence ID" value="REH27678.1"/>
    <property type="molecule type" value="Genomic_DNA"/>
</dbReference>
<keyword evidence="3" id="KW-0732">Signal</keyword>
<feature type="region of interest" description="Disordered" evidence="1">
    <location>
        <begin position="139"/>
        <end position="169"/>
    </location>
</feature>
<keyword evidence="2" id="KW-0812">Transmembrane</keyword>
<organism evidence="4 5">
    <name type="scientific">Kutzneria buriramensis</name>
    <dbReference type="NCBI Taxonomy" id="1045776"/>
    <lineage>
        <taxon>Bacteria</taxon>
        <taxon>Bacillati</taxon>
        <taxon>Actinomycetota</taxon>
        <taxon>Actinomycetes</taxon>
        <taxon>Pseudonocardiales</taxon>
        <taxon>Pseudonocardiaceae</taxon>
        <taxon>Kutzneria</taxon>
    </lineage>
</organism>
<keyword evidence="2" id="KW-0472">Membrane</keyword>
<feature type="signal peptide" evidence="3">
    <location>
        <begin position="1"/>
        <end position="29"/>
    </location>
</feature>
<evidence type="ECO:0000313" key="4">
    <source>
        <dbReference type="EMBL" id="REH27678.1"/>
    </source>
</evidence>